<evidence type="ECO:0000313" key="10">
    <source>
        <dbReference type="Proteomes" id="UP000593578"/>
    </source>
</evidence>
<reference evidence="8" key="3">
    <citation type="submission" date="2020-04" db="EMBL/GenBank/DDBJ databases">
        <authorList>
            <person name="Grover C.E."/>
            <person name="Arick M.A. II"/>
            <person name="Thrash A."/>
            <person name="Conover J.L."/>
            <person name="Sanders W.S."/>
            <person name="Peterson D.G."/>
            <person name="Scheffler J.A."/>
            <person name="Scheffler B.E."/>
            <person name="Wendel J.F."/>
        </authorList>
    </citation>
    <scope>NUCLEOTIDE SEQUENCE</scope>
    <source>
        <strain evidence="8">8</strain>
        <tissue evidence="8">Leaf</tissue>
    </source>
</reference>
<dbReference type="AlphaFoldDB" id="A0A0D2T134"/>
<dbReference type="Proteomes" id="UP000593578">
    <property type="component" value="Unassembled WGS sequence"/>
</dbReference>
<dbReference type="GO" id="GO:0046983">
    <property type="term" value="F:protein dimerization activity"/>
    <property type="evidence" value="ECO:0007669"/>
    <property type="project" value="InterPro"/>
</dbReference>
<accession>A0A0D2T134</accession>
<keyword evidence="3" id="KW-0238">DNA-binding</keyword>
<keyword evidence="4" id="KW-0804">Transcription</keyword>
<dbReference type="KEGG" id="gra:105763159"/>
<dbReference type="InterPro" id="IPR050142">
    <property type="entry name" value="MADS-box/MEF2_TF"/>
</dbReference>
<dbReference type="InterPro" id="IPR036879">
    <property type="entry name" value="TF_MADSbox_sf"/>
</dbReference>
<dbReference type="PANTHER" id="PTHR48019">
    <property type="entry name" value="SERUM RESPONSE FACTOR HOMOLOG"/>
    <property type="match status" value="1"/>
</dbReference>
<organism evidence="7 9">
    <name type="scientific">Gossypium raimondii</name>
    <name type="common">Peruvian cotton</name>
    <name type="synonym">Gossypium klotzschianum subsp. raimondii</name>
    <dbReference type="NCBI Taxonomy" id="29730"/>
    <lineage>
        <taxon>Eukaryota</taxon>
        <taxon>Viridiplantae</taxon>
        <taxon>Streptophyta</taxon>
        <taxon>Embryophyta</taxon>
        <taxon>Tracheophyta</taxon>
        <taxon>Spermatophyta</taxon>
        <taxon>Magnoliopsida</taxon>
        <taxon>eudicotyledons</taxon>
        <taxon>Gunneridae</taxon>
        <taxon>Pentapetalae</taxon>
        <taxon>rosids</taxon>
        <taxon>malvids</taxon>
        <taxon>Malvales</taxon>
        <taxon>Malvaceae</taxon>
        <taxon>Malvoideae</taxon>
        <taxon>Gossypium</taxon>
    </lineage>
</organism>
<keyword evidence="9" id="KW-1185">Reference proteome</keyword>
<dbReference type="Pfam" id="PF00319">
    <property type="entry name" value="SRF-TF"/>
    <property type="match status" value="1"/>
</dbReference>
<dbReference type="PROSITE" id="PS50066">
    <property type="entry name" value="MADS_BOX_2"/>
    <property type="match status" value="1"/>
</dbReference>
<dbReference type="CDD" id="cd00120">
    <property type="entry name" value="MADS"/>
    <property type="match status" value="1"/>
</dbReference>
<dbReference type="SMART" id="SM00432">
    <property type="entry name" value="MADS"/>
    <property type="match status" value="1"/>
</dbReference>
<protein>
    <recommendedName>
        <fullName evidence="6">MADS-box domain-containing protein</fullName>
    </recommendedName>
</protein>
<keyword evidence="5" id="KW-0539">Nucleus</keyword>
<evidence type="ECO:0000313" key="7">
    <source>
        <dbReference type="EMBL" id="KJB48196.1"/>
    </source>
</evidence>
<evidence type="ECO:0000313" key="9">
    <source>
        <dbReference type="Proteomes" id="UP000032304"/>
    </source>
</evidence>
<comment type="subcellular location">
    <subcellularLocation>
        <location evidence="1">Nucleus</location>
    </subcellularLocation>
</comment>
<feature type="domain" description="MADS-box" evidence="6">
    <location>
        <begin position="1"/>
        <end position="48"/>
    </location>
</feature>
<proteinExistence type="predicted"/>
<dbReference type="STRING" id="29730.A0A0D2T134"/>
<dbReference type="GO" id="GO:0005634">
    <property type="term" value="C:nucleus"/>
    <property type="evidence" value="ECO:0007669"/>
    <property type="project" value="UniProtKB-SubCell"/>
</dbReference>
<dbReference type="EMBL" id="CM001747">
    <property type="protein sequence ID" value="KJB48196.1"/>
    <property type="molecule type" value="Genomic_DNA"/>
</dbReference>
<evidence type="ECO:0000256" key="3">
    <source>
        <dbReference type="ARBA" id="ARBA00023125"/>
    </source>
</evidence>
<evidence type="ECO:0000259" key="6">
    <source>
        <dbReference type="PROSITE" id="PS50066"/>
    </source>
</evidence>
<reference evidence="7 9" key="1">
    <citation type="journal article" date="2012" name="Nature">
        <title>Repeated polyploidization of Gossypium genomes and the evolution of spinnable cotton fibres.</title>
        <authorList>
            <person name="Paterson A.H."/>
            <person name="Wendel J.F."/>
            <person name="Gundlach H."/>
            <person name="Guo H."/>
            <person name="Jenkins J."/>
            <person name="Jin D."/>
            <person name="Llewellyn D."/>
            <person name="Showmaker K.C."/>
            <person name="Shu S."/>
            <person name="Udall J."/>
            <person name="Yoo M.J."/>
            <person name="Byers R."/>
            <person name="Chen W."/>
            <person name="Doron-Faigenboim A."/>
            <person name="Duke M.V."/>
            <person name="Gong L."/>
            <person name="Grimwood J."/>
            <person name="Grover C."/>
            <person name="Grupp K."/>
            <person name="Hu G."/>
            <person name="Lee T.H."/>
            <person name="Li J."/>
            <person name="Lin L."/>
            <person name="Liu T."/>
            <person name="Marler B.S."/>
            <person name="Page J.T."/>
            <person name="Roberts A.W."/>
            <person name="Romanel E."/>
            <person name="Sanders W.S."/>
            <person name="Szadkowski E."/>
            <person name="Tan X."/>
            <person name="Tang H."/>
            <person name="Xu C."/>
            <person name="Wang J."/>
            <person name="Wang Z."/>
            <person name="Zhang D."/>
            <person name="Zhang L."/>
            <person name="Ashrafi H."/>
            <person name="Bedon F."/>
            <person name="Bowers J.E."/>
            <person name="Brubaker C.L."/>
            <person name="Chee P.W."/>
            <person name="Das S."/>
            <person name="Gingle A.R."/>
            <person name="Haigler C.H."/>
            <person name="Harker D."/>
            <person name="Hoffmann L.V."/>
            <person name="Hovav R."/>
            <person name="Jones D.C."/>
            <person name="Lemke C."/>
            <person name="Mansoor S."/>
            <person name="ur Rahman M."/>
            <person name="Rainville L.N."/>
            <person name="Rambani A."/>
            <person name="Reddy U.K."/>
            <person name="Rong J.K."/>
            <person name="Saranga Y."/>
            <person name="Scheffler B.E."/>
            <person name="Scheffler J.A."/>
            <person name="Stelly D.M."/>
            <person name="Triplett B.A."/>
            <person name="Van Deynze A."/>
            <person name="Vaslin M.F."/>
            <person name="Waghmare V.N."/>
            <person name="Walford S.A."/>
            <person name="Wright R.J."/>
            <person name="Zaki E.A."/>
            <person name="Zhang T."/>
            <person name="Dennis E.S."/>
            <person name="Mayer K.F."/>
            <person name="Peterson D.G."/>
            <person name="Rokhsar D.S."/>
            <person name="Wang X."/>
            <person name="Schmutz J."/>
        </authorList>
    </citation>
    <scope>NUCLEOTIDE SEQUENCE [LARGE SCALE GENOMIC DNA]</scope>
</reference>
<dbReference type="GO" id="GO:0003677">
    <property type="term" value="F:DNA binding"/>
    <property type="evidence" value="ECO:0007669"/>
    <property type="project" value="UniProtKB-KW"/>
</dbReference>
<dbReference type="InterPro" id="IPR002100">
    <property type="entry name" value="TF_MADSbox"/>
</dbReference>
<dbReference type="Gramene" id="KJB48196">
    <property type="protein sequence ID" value="KJB48196"/>
    <property type="gene ID" value="B456_008G057200"/>
</dbReference>
<name>A0A0D2T134_GOSRA</name>
<evidence type="ECO:0000313" key="8">
    <source>
        <dbReference type="EMBL" id="MBA0591958.1"/>
    </source>
</evidence>
<dbReference type="OMA" id="FISYPEY"/>
<keyword evidence="2" id="KW-0805">Transcription regulation</keyword>
<dbReference type="Proteomes" id="UP000032304">
    <property type="component" value="Chromosome 8"/>
</dbReference>
<dbReference type="PRINTS" id="PR00404">
    <property type="entry name" value="MADSDOMAIN"/>
</dbReference>
<evidence type="ECO:0000256" key="2">
    <source>
        <dbReference type="ARBA" id="ARBA00023015"/>
    </source>
</evidence>
<dbReference type="eggNOG" id="KOG0014">
    <property type="taxonomic scope" value="Eukaryota"/>
</dbReference>
<reference evidence="8 10" key="2">
    <citation type="journal article" date="2019" name="Genome Biol. Evol.">
        <title>Insights into the evolution of the New World diploid cottons (Gossypium, subgenus Houzingenia) based on genome sequencing.</title>
        <authorList>
            <person name="Grover C.E."/>
            <person name="Arick M.A. 2nd"/>
            <person name="Thrash A."/>
            <person name="Conover J.L."/>
            <person name="Sanders W.S."/>
            <person name="Peterson D.G."/>
            <person name="Frelichowski J.E."/>
            <person name="Scheffler J.A."/>
            <person name="Scheffler B.E."/>
            <person name="Wendel J.F."/>
        </authorList>
    </citation>
    <scope>NUCLEOTIDE SEQUENCE [LARGE SCALE GENOMIC DNA]</scope>
    <source>
        <strain evidence="8">8</strain>
        <tissue evidence="8">Leaf</tissue>
    </source>
</reference>
<sequence>MGKRRTEMKLIENEKARKRVFEKRRSNLLKKAKELSILCDIKLLLIIYEHGKEKAEIWPHNNVEAEQIIEWFKQRRIDKTACDSSASKRRRFGDKFDISDHKNMINHYSENQLRNLIFELDAKIAAVMNVNQSKQVLKGVPGSPKNKGKGKEAVIYQEPIETPQHQSFQTYWPKKNFISYPEYENSSNIPYVPLPVHYVDPSSVQPPYKNANSSMGYYGPNVNPVLPCIYYPMMPGFPPQMNASDLGFFPPFN</sequence>
<dbReference type="EMBL" id="JABEZZ010000008">
    <property type="protein sequence ID" value="MBA0591958.1"/>
    <property type="molecule type" value="Genomic_DNA"/>
</dbReference>
<dbReference type="SUPFAM" id="SSF55455">
    <property type="entry name" value="SRF-like"/>
    <property type="match status" value="1"/>
</dbReference>
<evidence type="ECO:0000256" key="4">
    <source>
        <dbReference type="ARBA" id="ARBA00023163"/>
    </source>
</evidence>
<dbReference type="Gene3D" id="3.40.1810.10">
    <property type="entry name" value="Transcription factor, MADS-box"/>
    <property type="match status" value="1"/>
</dbReference>
<evidence type="ECO:0000256" key="1">
    <source>
        <dbReference type="ARBA" id="ARBA00004123"/>
    </source>
</evidence>
<evidence type="ECO:0000256" key="5">
    <source>
        <dbReference type="ARBA" id="ARBA00023242"/>
    </source>
</evidence>
<gene>
    <name evidence="7" type="ORF">B456_008G057200</name>
    <name evidence="8" type="ORF">Gorai_008950</name>
</gene>
<dbReference type="OrthoDB" id="601557at2759"/>